<evidence type="ECO:0000313" key="2">
    <source>
        <dbReference type="Proteomes" id="UP000176300"/>
    </source>
</evidence>
<dbReference type="AlphaFoldDB" id="A0A1F6NJ59"/>
<reference evidence="1 2" key="1">
    <citation type="journal article" date="2016" name="Nat. Commun.">
        <title>Thousands of microbial genomes shed light on interconnected biogeochemical processes in an aquifer system.</title>
        <authorList>
            <person name="Anantharaman K."/>
            <person name="Brown C.T."/>
            <person name="Hug L.A."/>
            <person name="Sharon I."/>
            <person name="Castelle C.J."/>
            <person name="Probst A.J."/>
            <person name="Thomas B.C."/>
            <person name="Singh A."/>
            <person name="Wilkins M.J."/>
            <person name="Karaoz U."/>
            <person name="Brodie E.L."/>
            <person name="Williams K.H."/>
            <person name="Hubbard S.S."/>
            <person name="Banfield J.F."/>
        </authorList>
    </citation>
    <scope>NUCLEOTIDE SEQUENCE [LARGE SCALE GENOMIC DNA]</scope>
</reference>
<proteinExistence type="predicted"/>
<organism evidence="1 2">
    <name type="scientific">Candidatus Magasanikbacteria bacterium RIFOXYB1_FULL_40_15</name>
    <dbReference type="NCBI Taxonomy" id="1798697"/>
    <lineage>
        <taxon>Bacteria</taxon>
        <taxon>Candidatus Magasanikiibacteriota</taxon>
    </lineage>
</organism>
<comment type="caution">
    <text evidence="1">The sequence shown here is derived from an EMBL/GenBank/DDBJ whole genome shotgun (WGS) entry which is preliminary data.</text>
</comment>
<evidence type="ECO:0000313" key="1">
    <source>
        <dbReference type="EMBL" id="OGH83868.1"/>
    </source>
</evidence>
<dbReference type="STRING" id="1798697.A2373_01990"/>
<dbReference type="EMBL" id="MFQS01000009">
    <property type="protein sequence ID" value="OGH83868.1"/>
    <property type="molecule type" value="Genomic_DNA"/>
</dbReference>
<dbReference type="CDD" id="cd11532">
    <property type="entry name" value="NTP-PPase_COG4997"/>
    <property type="match status" value="1"/>
</dbReference>
<accession>A0A1F6NJ59</accession>
<gene>
    <name evidence="1" type="ORF">A2373_01990</name>
</gene>
<dbReference type="InterPro" id="IPR038735">
    <property type="entry name" value="MSMEG_1276-like_NTP-PPase_dom"/>
</dbReference>
<evidence type="ECO:0008006" key="3">
    <source>
        <dbReference type="Google" id="ProtNLM"/>
    </source>
</evidence>
<dbReference type="Proteomes" id="UP000176300">
    <property type="component" value="Unassembled WGS sequence"/>
</dbReference>
<sequence>MQFNKLVRDKIPEIIEKDGRTPKYHIADDAEYERELLRKLKEEVDEYLENPSPEEMIDILEVIISIYGVKDYDKNKLEELRVKKCQERGGFFNRIILDETN</sequence>
<protein>
    <recommendedName>
        <fullName evidence="3">Phosphoribosyl-ATP pyrophosphohydrolase</fullName>
    </recommendedName>
</protein>
<name>A0A1F6NJ59_9BACT</name>